<dbReference type="InterPro" id="IPR033908">
    <property type="entry name" value="R2LOX"/>
</dbReference>
<sequence>MAHTDFITTSRGLRRNSPPMRLFEKAKQFGIWNPSLIDLSRDRHDWEQLRDEERDLLLRLTALFQAGEEAVTLDLLPLIGAVARDGRLEEELYLTTFLFEEAKHTDFFARFINEVARAHPDLSRYHTPSYRALIYEALPAAMHRLEQDPSPFNLAEASLTYNMIVEGVLAETGYHGYFTILDTHNLMPGVREGIRLLKQDESRHIAYGIYLLSRLIATDQRIWDHIVERMNELLLHAMGVIDEIFASYDEMPFGLQVEMFSNFALNQFQRRLNRLEMACQQSLAEIEGLATDDEEAV</sequence>
<dbReference type="NCBIfam" id="NF006202">
    <property type="entry name" value="PRK08326.1-5"/>
    <property type="match status" value="1"/>
</dbReference>
<comment type="similarity">
    <text evidence="3">Belongs to the ribonucleoside diphosphate reductase small chain family. R2-like ligand binding oxidase subfamily.</text>
</comment>
<organism evidence="11 12">
    <name type="scientific">Chloroflexus islandicus</name>
    <dbReference type="NCBI Taxonomy" id="1707952"/>
    <lineage>
        <taxon>Bacteria</taxon>
        <taxon>Bacillati</taxon>
        <taxon>Chloroflexota</taxon>
        <taxon>Chloroflexia</taxon>
        <taxon>Chloroflexales</taxon>
        <taxon>Chloroflexineae</taxon>
        <taxon>Chloroflexaceae</taxon>
        <taxon>Chloroflexus</taxon>
    </lineage>
</organism>
<keyword evidence="8" id="KW-0464">Manganese</keyword>
<dbReference type="InterPro" id="IPR000358">
    <property type="entry name" value="RNR_small_fam"/>
</dbReference>
<dbReference type="AlphaFoldDB" id="A0A178M2Y0"/>
<dbReference type="NCBIfam" id="NF006200">
    <property type="entry name" value="PRK08326.1-3"/>
    <property type="match status" value="1"/>
</dbReference>
<dbReference type="Gene3D" id="1.10.620.20">
    <property type="entry name" value="Ribonucleotide Reductase, subunit A"/>
    <property type="match status" value="1"/>
</dbReference>
<evidence type="ECO:0000313" key="12">
    <source>
        <dbReference type="Proteomes" id="UP000078287"/>
    </source>
</evidence>
<evidence type="ECO:0000256" key="3">
    <source>
        <dbReference type="ARBA" id="ARBA00007873"/>
    </source>
</evidence>
<evidence type="ECO:0000313" key="11">
    <source>
        <dbReference type="EMBL" id="OAN41058.1"/>
    </source>
</evidence>
<evidence type="ECO:0000256" key="6">
    <source>
        <dbReference type="ARBA" id="ARBA00023002"/>
    </source>
</evidence>
<name>A0A178M2Y0_9CHLR</name>
<dbReference type="SUPFAM" id="SSF47240">
    <property type="entry name" value="Ferritin-like"/>
    <property type="match status" value="1"/>
</dbReference>
<evidence type="ECO:0000256" key="5">
    <source>
        <dbReference type="ARBA" id="ARBA00022723"/>
    </source>
</evidence>
<dbReference type="InterPro" id="IPR009078">
    <property type="entry name" value="Ferritin-like_SF"/>
</dbReference>
<evidence type="ECO:0000256" key="9">
    <source>
        <dbReference type="ARBA" id="ARBA00031672"/>
    </source>
</evidence>
<evidence type="ECO:0000256" key="4">
    <source>
        <dbReference type="ARBA" id="ARBA00013559"/>
    </source>
</evidence>
<dbReference type="STRING" id="1707952.A6A03_19200"/>
<comment type="cofactor">
    <cofactor evidence="2">
        <name>Fe cation</name>
        <dbReference type="ChEBI" id="CHEBI:24875"/>
    </cofactor>
</comment>
<keyword evidence="5" id="KW-0479">Metal-binding</keyword>
<dbReference type="GO" id="GO:0046872">
    <property type="term" value="F:metal ion binding"/>
    <property type="evidence" value="ECO:0007669"/>
    <property type="project" value="UniProtKB-KW"/>
</dbReference>
<comment type="cofactor">
    <cofactor evidence="1">
        <name>Mn(2+)</name>
        <dbReference type="ChEBI" id="CHEBI:29035"/>
    </cofactor>
</comment>
<dbReference type="CDD" id="cd07911">
    <property type="entry name" value="RNRR2_Rv0233_like"/>
    <property type="match status" value="1"/>
</dbReference>
<dbReference type="OrthoDB" id="5489780at2"/>
<keyword evidence="6" id="KW-0560">Oxidoreductase</keyword>
<comment type="caution">
    <text evidence="11">The sequence shown here is derived from an EMBL/GenBank/DDBJ whole genome shotgun (WGS) entry which is preliminary data.</text>
</comment>
<dbReference type="GO" id="GO:0016491">
    <property type="term" value="F:oxidoreductase activity"/>
    <property type="evidence" value="ECO:0007669"/>
    <property type="project" value="UniProtKB-KW"/>
</dbReference>
<dbReference type="EMBL" id="LWQS01000090">
    <property type="protein sequence ID" value="OAN41058.1"/>
    <property type="molecule type" value="Genomic_DNA"/>
</dbReference>
<dbReference type="InterPro" id="IPR012348">
    <property type="entry name" value="RNR-like"/>
</dbReference>
<keyword evidence="7" id="KW-0408">Iron</keyword>
<evidence type="ECO:0000256" key="7">
    <source>
        <dbReference type="ARBA" id="ARBA00023004"/>
    </source>
</evidence>
<keyword evidence="12" id="KW-1185">Reference proteome</keyword>
<evidence type="ECO:0000256" key="8">
    <source>
        <dbReference type="ARBA" id="ARBA00023211"/>
    </source>
</evidence>
<protein>
    <recommendedName>
        <fullName evidence="4">R2-like ligand binding oxidase</fullName>
    </recommendedName>
    <alternativeName>
        <fullName evidence="10">Ribonucleotide reductase R2 subunit homolog</fullName>
    </alternativeName>
    <alternativeName>
        <fullName evidence="9">Ribonucleotide reductase small subunit homolog</fullName>
    </alternativeName>
</protein>
<dbReference type="RefSeq" id="WP_066790707.1">
    <property type="nucleotide sequence ID" value="NZ_LWQS01000090.1"/>
</dbReference>
<evidence type="ECO:0000256" key="10">
    <source>
        <dbReference type="ARBA" id="ARBA00032636"/>
    </source>
</evidence>
<reference evidence="11 12" key="1">
    <citation type="submission" date="2016-04" db="EMBL/GenBank/DDBJ databases">
        <title>Chloroflexus islandicus sp. nov., a thermophilic filamentous anoxygenic phototrophic bacterium from geyser Strokkur (Iceland).</title>
        <authorList>
            <person name="Gaisin V.A."/>
            <person name="Kalashnikov A.M."/>
            <person name="Sukhacheva M.V."/>
            <person name="Grouzdev D.S."/>
            <person name="Ivanov T.M."/>
            <person name="Kuznetsov B."/>
            <person name="Gorlenko V.M."/>
        </authorList>
    </citation>
    <scope>NUCLEOTIDE SEQUENCE [LARGE SCALE GENOMIC DNA]</scope>
    <source>
        <strain evidence="12">isl-2</strain>
    </source>
</reference>
<dbReference type="GO" id="GO:0009263">
    <property type="term" value="P:deoxyribonucleotide biosynthetic process"/>
    <property type="evidence" value="ECO:0007669"/>
    <property type="project" value="InterPro"/>
</dbReference>
<proteinExistence type="inferred from homology"/>
<dbReference type="Pfam" id="PF00268">
    <property type="entry name" value="Ribonuc_red_sm"/>
    <property type="match status" value="1"/>
</dbReference>
<evidence type="ECO:0000256" key="1">
    <source>
        <dbReference type="ARBA" id="ARBA00001936"/>
    </source>
</evidence>
<accession>A0A178M2Y0</accession>
<gene>
    <name evidence="11" type="ORF">A6A03_19200</name>
</gene>
<evidence type="ECO:0000256" key="2">
    <source>
        <dbReference type="ARBA" id="ARBA00001962"/>
    </source>
</evidence>
<dbReference type="Proteomes" id="UP000078287">
    <property type="component" value="Unassembled WGS sequence"/>
</dbReference>